<evidence type="ECO:0000259" key="1">
    <source>
        <dbReference type="PROSITE" id="PS51384"/>
    </source>
</evidence>
<accession>A0A6A5SA45</accession>
<dbReference type="PANTHER" id="PTHR42815:SF2">
    <property type="entry name" value="FAD-BINDING, PUTATIVE (AFU_ORTHOLOGUE AFUA_6G07600)-RELATED"/>
    <property type="match status" value="1"/>
</dbReference>
<keyword evidence="3" id="KW-1185">Reference proteome</keyword>
<dbReference type="GO" id="GO:0016491">
    <property type="term" value="F:oxidoreductase activity"/>
    <property type="evidence" value="ECO:0007669"/>
    <property type="project" value="InterPro"/>
</dbReference>
<dbReference type="Proteomes" id="UP000800038">
    <property type="component" value="Unassembled WGS sequence"/>
</dbReference>
<dbReference type="OrthoDB" id="436496at2759"/>
<dbReference type="InterPro" id="IPR017927">
    <property type="entry name" value="FAD-bd_FR_type"/>
</dbReference>
<dbReference type="SUPFAM" id="SSF63380">
    <property type="entry name" value="Riboflavin synthase domain-like"/>
    <property type="match status" value="1"/>
</dbReference>
<dbReference type="EMBL" id="ML976191">
    <property type="protein sequence ID" value="KAF1936394.1"/>
    <property type="molecule type" value="Genomic_DNA"/>
</dbReference>
<name>A0A6A5SA45_9PLEO</name>
<reference evidence="2" key="1">
    <citation type="journal article" date="2020" name="Stud. Mycol.">
        <title>101 Dothideomycetes genomes: a test case for predicting lifestyles and emergence of pathogens.</title>
        <authorList>
            <person name="Haridas S."/>
            <person name="Albert R."/>
            <person name="Binder M."/>
            <person name="Bloem J."/>
            <person name="Labutti K."/>
            <person name="Salamov A."/>
            <person name="Andreopoulos B."/>
            <person name="Baker S."/>
            <person name="Barry K."/>
            <person name="Bills G."/>
            <person name="Bluhm B."/>
            <person name="Cannon C."/>
            <person name="Castanera R."/>
            <person name="Culley D."/>
            <person name="Daum C."/>
            <person name="Ezra D."/>
            <person name="Gonzalez J."/>
            <person name="Henrissat B."/>
            <person name="Kuo A."/>
            <person name="Liang C."/>
            <person name="Lipzen A."/>
            <person name="Lutzoni F."/>
            <person name="Magnuson J."/>
            <person name="Mondo S."/>
            <person name="Nolan M."/>
            <person name="Ohm R."/>
            <person name="Pangilinan J."/>
            <person name="Park H.-J."/>
            <person name="Ramirez L."/>
            <person name="Alfaro M."/>
            <person name="Sun H."/>
            <person name="Tritt A."/>
            <person name="Yoshinaga Y."/>
            <person name="Zwiers L.-H."/>
            <person name="Turgeon B."/>
            <person name="Goodwin S."/>
            <person name="Spatafora J."/>
            <person name="Crous P."/>
            <person name="Grigoriev I."/>
        </authorList>
    </citation>
    <scope>NUCLEOTIDE SEQUENCE</scope>
    <source>
        <strain evidence="2">CBS 161.51</strain>
    </source>
</reference>
<sequence>MALSVGMPFNEGEEKMHRLLRVPGQDNPTSTMLTLQALSMSQRAPLLAFGTLDAQSRPWTTLWGVVQALVVDAEKGGIPDPKYGGKLVAGLAIDLMTRKRVKSAGRLIAGTVREVDVEVEGEPETKQDQIQLVTKIEQSLGNCPKYLNQYEIQPALVRSELEAEGPSLSDEGKTLGSKSDMFFLSTSTEDDMNVNHRGGPSEFLRIISSKKIVYPEHSGNRLYQSLGNLQLNPKIGITFPNYENGDVLYITGTTEILVGTDVATLLPGSNLAVKITIEETRFVAGGLPFRGVRKLPSPYNPLGRTLVSEGNIRSSLTSGRQTALALDFKQELDTGYEHMRDDDPTSLNDDFVRTFTISSSPNSTDGNEKEFEITIRKVGPVTKFLFQQNERAGFEVPILGVGGEFGIRQDAKGLTPFIAGGCGDNAAAGAVARFRFIAREDVGLAVDTLKRYPELAKCTEVFFTGDVEAWGVKYVTRRLTNNDFDGIEAERWYLCAGKLLREEIMSWLTGKTIVFEDFDY</sequence>
<proteinExistence type="predicted"/>
<dbReference type="InterPro" id="IPR012349">
    <property type="entry name" value="Split_barrel_FMN-bd"/>
</dbReference>
<dbReference type="Gene3D" id="2.30.110.10">
    <property type="entry name" value="Electron Transport, Fmn-binding Protein, Chain A"/>
    <property type="match status" value="1"/>
</dbReference>
<evidence type="ECO:0000313" key="3">
    <source>
        <dbReference type="Proteomes" id="UP000800038"/>
    </source>
</evidence>
<protein>
    <recommendedName>
        <fullName evidence="1">FAD-binding FR-type domain-containing protein</fullName>
    </recommendedName>
</protein>
<dbReference type="SUPFAM" id="SSF50475">
    <property type="entry name" value="FMN-binding split barrel"/>
    <property type="match status" value="1"/>
</dbReference>
<organism evidence="2 3">
    <name type="scientific">Clathrospora elynae</name>
    <dbReference type="NCBI Taxonomy" id="706981"/>
    <lineage>
        <taxon>Eukaryota</taxon>
        <taxon>Fungi</taxon>
        <taxon>Dikarya</taxon>
        <taxon>Ascomycota</taxon>
        <taxon>Pezizomycotina</taxon>
        <taxon>Dothideomycetes</taxon>
        <taxon>Pleosporomycetidae</taxon>
        <taxon>Pleosporales</taxon>
        <taxon>Diademaceae</taxon>
        <taxon>Clathrospora</taxon>
    </lineage>
</organism>
<dbReference type="PANTHER" id="PTHR42815">
    <property type="entry name" value="FAD-BINDING, PUTATIVE (AFU_ORTHOLOGUE AFUA_6G07600)-RELATED"/>
    <property type="match status" value="1"/>
</dbReference>
<dbReference type="InterPro" id="IPR017938">
    <property type="entry name" value="Riboflavin_synthase-like_b-brl"/>
</dbReference>
<evidence type="ECO:0000313" key="2">
    <source>
        <dbReference type="EMBL" id="KAF1936394.1"/>
    </source>
</evidence>
<gene>
    <name evidence="2" type="ORF">EJ02DRAFT_506560</name>
</gene>
<dbReference type="AlphaFoldDB" id="A0A6A5SA45"/>
<feature type="domain" description="FAD-binding FR-type" evidence="1">
    <location>
        <begin position="218"/>
        <end position="408"/>
    </location>
</feature>
<dbReference type="PROSITE" id="PS51384">
    <property type="entry name" value="FAD_FR"/>
    <property type="match status" value="1"/>
</dbReference>